<protein>
    <submittedName>
        <fullName evidence="4">Polyribonucleotide nucleotidyltransferase</fullName>
    </submittedName>
</protein>
<feature type="non-terminal residue" evidence="4">
    <location>
        <position position="159"/>
    </location>
</feature>
<dbReference type="GO" id="GO:0003723">
    <property type="term" value="F:RNA binding"/>
    <property type="evidence" value="ECO:0007669"/>
    <property type="project" value="UniProtKB-KW"/>
</dbReference>
<proteinExistence type="predicted"/>
<feature type="domain" description="Exoribonuclease phosphorolytic" evidence="2">
    <location>
        <begin position="95"/>
        <end position="158"/>
    </location>
</feature>
<dbReference type="InterPro" id="IPR012162">
    <property type="entry name" value="PNPase"/>
</dbReference>
<feature type="domain" description="Polyribonucleotide nucleotidyltransferase RNA-binding" evidence="3">
    <location>
        <begin position="15"/>
        <end position="92"/>
    </location>
</feature>
<dbReference type="GO" id="GO:0004654">
    <property type="term" value="F:polyribonucleotide nucleotidyltransferase activity"/>
    <property type="evidence" value="ECO:0007669"/>
    <property type="project" value="InterPro"/>
</dbReference>
<evidence type="ECO:0000259" key="3">
    <source>
        <dbReference type="Pfam" id="PF03726"/>
    </source>
</evidence>
<keyword evidence="1" id="KW-0694">RNA-binding</keyword>
<dbReference type="PANTHER" id="PTHR11252:SF0">
    <property type="entry name" value="POLYRIBONUCLEOTIDE NUCLEOTIDYLTRANSFERASE 1, MITOCHONDRIAL"/>
    <property type="match status" value="1"/>
</dbReference>
<accession>A0AAW5EJ36</accession>
<reference evidence="4" key="1">
    <citation type="submission" date="2021-12" db="EMBL/GenBank/DDBJ databases">
        <title>Prevalence of phenicol resistance gene fexA in Campylobacter isolated from poultry supply chain.</title>
        <authorList>
            <person name="Tang B."/>
            <person name="Zheng X."/>
            <person name="Lin J."/>
            <person name="Lin R."/>
            <person name="Yang H."/>
            <person name="Shen Z."/>
            <person name="Xia F."/>
        </authorList>
    </citation>
    <scope>NUCLEOTIDE SEQUENCE</scope>
    <source>
        <strain evidence="4">CJHN2011004</strain>
    </source>
</reference>
<dbReference type="SUPFAM" id="SSF54211">
    <property type="entry name" value="Ribosomal protein S5 domain 2-like"/>
    <property type="match status" value="1"/>
</dbReference>
<evidence type="ECO:0000313" key="4">
    <source>
        <dbReference type="EMBL" id="MCH3852778.1"/>
    </source>
</evidence>
<dbReference type="Pfam" id="PF01138">
    <property type="entry name" value="RNase_PH"/>
    <property type="match status" value="1"/>
</dbReference>
<dbReference type="InterPro" id="IPR001247">
    <property type="entry name" value="ExoRNase_PH_dom1"/>
</dbReference>
<dbReference type="GO" id="GO:0006396">
    <property type="term" value="P:RNA processing"/>
    <property type="evidence" value="ECO:0007669"/>
    <property type="project" value="InterPro"/>
</dbReference>
<name>A0AAW5EJ36_CAMJU</name>
<evidence type="ECO:0000259" key="2">
    <source>
        <dbReference type="Pfam" id="PF01138"/>
    </source>
</evidence>
<dbReference type="InterPro" id="IPR027408">
    <property type="entry name" value="PNPase/RNase_PH_dom_sf"/>
</dbReference>
<evidence type="ECO:0000313" key="5">
    <source>
        <dbReference type="Proteomes" id="UP001199644"/>
    </source>
</evidence>
<dbReference type="GO" id="GO:0000175">
    <property type="term" value="F:3'-5'-RNA exonuclease activity"/>
    <property type="evidence" value="ECO:0007669"/>
    <property type="project" value="TreeGrafter"/>
</dbReference>
<feature type="non-terminal residue" evidence="4">
    <location>
        <position position="1"/>
    </location>
</feature>
<dbReference type="InterPro" id="IPR020568">
    <property type="entry name" value="Ribosomal_Su5_D2-typ_SF"/>
</dbReference>
<dbReference type="Pfam" id="PF03726">
    <property type="entry name" value="PNPase"/>
    <property type="match status" value="1"/>
</dbReference>
<dbReference type="InterPro" id="IPR015848">
    <property type="entry name" value="PNPase_PH_RNA-bd_bac/org-type"/>
</dbReference>
<gene>
    <name evidence="4" type="ORF">LZC39_11825</name>
</gene>
<dbReference type="GO" id="GO:0006402">
    <property type="term" value="P:mRNA catabolic process"/>
    <property type="evidence" value="ECO:0007669"/>
    <property type="project" value="InterPro"/>
</dbReference>
<dbReference type="PANTHER" id="PTHR11252">
    <property type="entry name" value="POLYRIBONUCLEOTIDE NUCLEOTIDYLTRANSFERASE"/>
    <property type="match status" value="1"/>
</dbReference>
<dbReference type="AlphaFoldDB" id="A0AAW5EJ36"/>
<sequence>KSSDLNFKDEIENFELLAFIENNFHDQIVQAINQMAKSERASELNKIAEKILNFESATKWDEESILNALAKVKHKIVRSQILNTKKRADGRNLNEVRPIAIETNILPNAHGSCLFTRGQTQALVVATLGSENDAQMVDVLTEKNPINERFMVNYNFPGF</sequence>
<comment type="caution">
    <text evidence="4">The sequence shown here is derived from an EMBL/GenBank/DDBJ whole genome shotgun (WGS) entry which is preliminary data.</text>
</comment>
<dbReference type="EMBL" id="JAJUOL010000383">
    <property type="protein sequence ID" value="MCH3852778.1"/>
    <property type="molecule type" value="Genomic_DNA"/>
</dbReference>
<organism evidence="4 5">
    <name type="scientific">Campylobacter jejuni</name>
    <dbReference type="NCBI Taxonomy" id="197"/>
    <lineage>
        <taxon>Bacteria</taxon>
        <taxon>Pseudomonadati</taxon>
        <taxon>Campylobacterota</taxon>
        <taxon>Epsilonproteobacteria</taxon>
        <taxon>Campylobacterales</taxon>
        <taxon>Campylobacteraceae</taxon>
        <taxon>Campylobacter</taxon>
    </lineage>
</organism>
<evidence type="ECO:0000256" key="1">
    <source>
        <dbReference type="ARBA" id="ARBA00022884"/>
    </source>
</evidence>
<dbReference type="Gene3D" id="3.30.230.70">
    <property type="entry name" value="GHMP Kinase, N-terminal domain"/>
    <property type="match status" value="1"/>
</dbReference>
<dbReference type="Proteomes" id="UP001199644">
    <property type="component" value="Unassembled WGS sequence"/>
</dbReference>
<dbReference type="GO" id="GO:0005829">
    <property type="term" value="C:cytosol"/>
    <property type="evidence" value="ECO:0007669"/>
    <property type="project" value="TreeGrafter"/>
</dbReference>